<dbReference type="AlphaFoldDB" id="A0A7J7SJA5"/>
<feature type="region of interest" description="Disordered" evidence="1">
    <location>
        <begin position="1"/>
        <end position="70"/>
    </location>
</feature>
<name>A0A7J7SJA5_RHIFE</name>
<accession>A0A7J7SJA5</accession>
<organism evidence="2 3">
    <name type="scientific">Rhinolophus ferrumequinum</name>
    <name type="common">Greater horseshoe bat</name>
    <dbReference type="NCBI Taxonomy" id="59479"/>
    <lineage>
        <taxon>Eukaryota</taxon>
        <taxon>Metazoa</taxon>
        <taxon>Chordata</taxon>
        <taxon>Craniata</taxon>
        <taxon>Vertebrata</taxon>
        <taxon>Euteleostomi</taxon>
        <taxon>Mammalia</taxon>
        <taxon>Eutheria</taxon>
        <taxon>Laurasiatheria</taxon>
        <taxon>Chiroptera</taxon>
        <taxon>Yinpterochiroptera</taxon>
        <taxon>Rhinolophoidea</taxon>
        <taxon>Rhinolophidae</taxon>
        <taxon>Rhinolophinae</taxon>
        <taxon>Rhinolophus</taxon>
    </lineage>
</organism>
<comment type="caution">
    <text evidence="2">The sequence shown here is derived from an EMBL/GenBank/DDBJ whole genome shotgun (WGS) entry which is preliminary data.</text>
</comment>
<dbReference type="Proteomes" id="UP000585614">
    <property type="component" value="Unassembled WGS sequence"/>
</dbReference>
<evidence type="ECO:0008006" key="4">
    <source>
        <dbReference type="Google" id="ProtNLM"/>
    </source>
</evidence>
<evidence type="ECO:0000256" key="1">
    <source>
        <dbReference type="SAM" id="MobiDB-lite"/>
    </source>
</evidence>
<evidence type="ECO:0000313" key="2">
    <source>
        <dbReference type="EMBL" id="KAF6288458.1"/>
    </source>
</evidence>
<dbReference type="EMBL" id="JACAGC010000022">
    <property type="protein sequence ID" value="KAF6288458.1"/>
    <property type="molecule type" value="Genomic_DNA"/>
</dbReference>
<sequence>MPKGGCSKTPQQEEFSLSNDMVEKQTGKKDKDKVSLTKTPKLDRSDGGKEVRERATKRKLPFTVGANGEQKDSDTVLCVDAFRCLQLSPCRGTRRVRSSKRHGMKWRCLEARRKRSRVLSGRGLRRSLSPGRPGCCLAWGCLGSEPATPSPSASRWLSSCR</sequence>
<gene>
    <name evidence="2" type="ORF">mRhiFer1_009170</name>
</gene>
<feature type="compositionally biased region" description="Polar residues" evidence="1">
    <location>
        <begin position="8"/>
        <end position="19"/>
    </location>
</feature>
<dbReference type="PANTHER" id="PTHR24145:SF3">
    <property type="entry name" value="ANKYRIN REPEAT DOMAIN-CONTAINING PROTEIN 11"/>
    <property type="match status" value="1"/>
</dbReference>
<proteinExistence type="predicted"/>
<feature type="compositionally biased region" description="Basic and acidic residues" evidence="1">
    <location>
        <begin position="21"/>
        <end position="54"/>
    </location>
</feature>
<dbReference type="PANTHER" id="PTHR24145">
    <property type="entry name" value="ANKYRIN REPEAT DOMAIN-CONTAINING PROTEIN 11"/>
    <property type="match status" value="1"/>
</dbReference>
<dbReference type="InterPro" id="IPR042636">
    <property type="entry name" value="ANKRD11"/>
</dbReference>
<dbReference type="GO" id="GO:0009653">
    <property type="term" value="P:anatomical structure morphogenesis"/>
    <property type="evidence" value="ECO:0007669"/>
    <property type="project" value="TreeGrafter"/>
</dbReference>
<reference evidence="2 3" key="1">
    <citation type="journal article" date="2020" name="Nature">
        <title>Six reference-quality genomes reveal evolution of bat adaptations.</title>
        <authorList>
            <person name="Jebb D."/>
            <person name="Huang Z."/>
            <person name="Pippel M."/>
            <person name="Hughes G.M."/>
            <person name="Lavrichenko K."/>
            <person name="Devanna P."/>
            <person name="Winkler S."/>
            <person name="Jermiin L.S."/>
            <person name="Skirmuntt E.C."/>
            <person name="Katzourakis A."/>
            <person name="Burkitt-Gray L."/>
            <person name="Ray D.A."/>
            <person name="Sullivan K.A.M."/>
            <person name="Roscito J.G."/>
            <person name="Kirilenko B.M."/>
            <person name="Davalos L.M."/>
            <person name="Corthals A.P."/>
            <person name="Power M.L."/>
            <person name="Jones G."/>
            <person name="Ransome R.D."/>
            <person name="Dechmann D.K.N."/>
            <person name="Locatelli A.G."/>
            <person name="Puechmaille S.J."/>
            <person name="Fedrigo O."/>
            <person name="Jarvis E.D."/>
            <person name="Hiller M."/>
            <person name="Vernes S.C."/>
            <person name="Myers E.W."/>
            <person name="Teeling E.C."/>
        </authorList>
    </citation>
    <scope>NUCLEOTIDE SEQUENCE [LARGE SCALE GENOMIC DNA]</scope>
    <source>
        <strain evidence="2">MRhiFer1</strain>
        <tissue evidence="2">Lung</tissue>
    </source>
</reference>
<evidence type="ECO:0000313" key="3">
    <source>
        <dbReference type="Proteomes" id="UP000585614"/>
    </source>
</evidence>
<protein>
    <recommendedName>
        <fullName evidence="4">Ankyrin repeat domain 11</fullName>
    </recommendedName>
</protein>